<dbReference type="AlphaFoldDB" id="A0A0A9C3K2"/>
<feature type="region of interest" description="Disordered" evidence="1">
    <location>
        <begin position="28"/>
        <end position="60"/>
    </location>
</feature>
<accession>A0A0A9C3K2</accession>
<reference evidence="2" key="2">
    <citation type="journal article" date="2015" name="Data Brief">
        <title>Shoot transcriptome of the giant reed, Arundo donax.</title>
        <authorList>
            <person name="Barrero R.A."/>
            <person name="Guerrero F.D."/>
            <person name="Moolhuijzen P."/>
            <person name="Goolsby J.A."/>
            <person name="Tidwell J."/>
            <person name="Bellgard S.E."/>
            <person name="Bellgard M.I."/>
        </authorList>
    </citation>
    <scope>NUCLEOTIDE SEQUENCE</scope>
    <source>
        <tissue evidence="2">Shoot tissue taken approximately 20 cm above the soil surface</tissue>
    </source>
</reference>
<dbReference type="EMBL" id="GBRH01228857">
    <property type="protein sequence ID" value="JAD69038.1"/>
    <property type="molecule type" value="Transcribed_RNA"/>
</dbReference>
<reference evidence="2" key="1">
    <citation type="submission" date="2014-09" db="EMBL/GenBank/DDBJ databases">
        <authorList>
            <person name="Magalhaes I.L.F."/>
            <person name="Oliveira U."/>
            <person name="Santos F.R."/>
            <person name="Vidigal T.H.D.A."/>
            <person name="Brescovit A.D."/>
            <person name="Santos A.J."/>
        </authorList>
    </citation>
    <scope>NUCLEOTIDE SEQUENCE</scope>
    <source>
        <tissue evidence="2">Shoot tissue taken approximately 20 cm above the soil surface</tissue>
    </source>
</reference>
<sequence>MQLLPRLSPSELFSPSIPSMLMYALNRSSPVAPPPPPGSPQPPASILGDGGGSGWKYPKGTSLRDRRCALRGGSPPCACARAATESSMHTSACRECEPAGAGGVGGSPGRCFWCGAGGMDAAWTWWWCISPCPFVLFIF</sequence>
<evidence type="ECO:0000256" key="1">
    <source>
        <dbReference type="SAM" id="MobiDB-lite"/>
    </source>
</evidence>
<protein>
    <submittedName>
        <fullName evidence="2">Uncharacterized protein</fullName>
    </submittedName>
</protein>
<proteinExistence type="predicted"/>
<organism evidence="2">
    <name type="scientific">Arundo donax</name>
    <name type="common">Giant reed</name>
    <name type="synonym">Donax arundinaceus</name>
    <dbReference type="NCBI Taxonomy" id="35708"/>
    <lineage>
        <taxon>Eukaryota</taxon>
        <taxon>Viridiplantae</taxon>
        <taxon>Streptophyta</taxon>
        <taxon>Embryophyta</taxon>
        <taxon>Tracheophyta</taxon>
        <taxon>Spermatophyta</taxon>
        <taxon>Magnoliopsida</taxon>
        <taxon>Liliopsida</taxon>
        <taxon>Poales</taxon>
        <taxon>Poaceae</taxon>
        <taxon>PACMAD clade</taxon>
        <taxon>Arundinoideae</taxon>
        <taxon>Arundineae</taxon>
        <taxon>Arundo</taxon>
    </lineage>
</organism>
<feature type="compositionally biased region" description="Pro residues" evidence="1">
    <location>
        <begin position="31"/>
        <end position="43"/>
    </location>
</feature>
<evidence type="ECO:0000313" key="2">
    <source>
        <dbReference type="EMBL" id="JAD69038.1"/>
    </source>
</evidence>
<name>A0A0A9C3K2_ARUDO</name>